<dbReference type="PRINTS" id="PR01217">
    <property type="entry name" value="PRICHEXTENSN"/>
</dbReference>
<feature type="region of interest" description="Disordered" evidence="2">
    <location>
        <begin position="184"/>
        <end position="203"/>
    </location>
</feature>
<evidence type="ECO:0000259" key="3">
    <source>
        <dbReference type="PROSITE" id="PS50089"/>
    </source>
</evidence>
<dbReference type="OrthoDB" id="6105938at2759"/>
<organism evidence="4 5">
    <name type="scientific">Armillaria ostoyae</name>
    <name type="common">Armillaria root rot fungus</name>
    <dbReference type="NCBI Taxonomy" id="47428"/>
    <lineage>
        <taxon>Eukaryota</taxon>
        <taxon>Fungi</taxon>
        <taxon>Dikarya</taxon>
        <taxon>Basidiomycota</taxon>
        <taxon>Agaricomycotina</taxon>
        <taxon>Agaricomycetes</taxon>
        <taxon>Agaricomycetidae</taxon>
        <taxon>Agaricales</taxon>
        <taxon>Marasmiineae</taxon>
        <taxon>Physalacriaceae</taxon>
        <taxon>Armillaria</taxon>
    </lineage>
</organism>
<dbReference type="GO" id="GO:0008270">
    <property type="term" value="F:zinc ion binding"/>
    <property type="evidence" value="ECO:0007669"/>
    <property type="project" value="UniProtKB-KW"/>
</dbReference>
<dbReference type="Gene3D" id="3.30.40.10">
    <property type="entry name" value="Zinc/RING finger domain, C3HC4 (zinc finger)"/>
    <property type="match status" value="1"/>
</dbReference>
<feature type="domain" description="RING-type" evidence="3">
    <location>
        <begin position="10"/>
        <end position="56"/>
    </location>
</feature>
<name>A0A284RK18_ARMOS</name>
<protein>
    <recommendedName>
        <fullName evidence="3">RING-type domain-containing protein</fullName>
    </recommendedName>
</protein>
<dbReference type="AlphaFoldDB" id="A0A284RK18"/>
<feature type="region of interest" description="Disordered" evidence="2">
    <location>
        <begin position="74"/>
        <end position="96"/>
    </location>
</feature>
<sequence>MLTLAPGSVCDVCAEEYGPQCLPHSIPCGHVLCASCSTTIADKTPSRLKPVCPFCREEFTANDIRLIRTDFSSGSSGGFTTPRRFPPPMEASKSDSATDLWARKAERFLLSDVGCSRSREEARRLEDKVAKVASKKCSVEEVSTLHNELEEWLTSAVKSGDQTSSLYLSAALLRAILMNHVAHSEASKTAKHTENSLKGKLDDMEISMGKLEAELRRQVSHREQYSQKSHECEKLRTELSRFKGVSPLSSSYAASPPRYQSPSSPTPPATPTPPSTTTYSPSGNSPLSRYNSLHMRSASMSASSRPVTPAQPVRSHTPSLRSQTPSLRSQTPSARSYTPAPPVPPLPRSAIPTPVSRSQTPAPPKPPKPRRLSQPSPPKMVRSLSEEKQEMHQRWIPPTQEDLDAYPGNLLKYSSARYTSSRLRDIRSPSPG</sequence>
<dbReference type="STRING" id="47428.A0A284RK18"/>
<evidence type="ECO:0000313" key="4">
    <source>
        <dbReference type="EMBL" id="SJL09108.1"/>
    </source>
</evidence>
<reference evidence="5" key="1">
    <citation type="journal article" date="2017" name="Nat. Ecol. Evol.">
        <title>Genome expansion and lineage-specific genetic innovations in the forest pathogenic fungi Armillaria.</title>
        <authorList>
            <person name="Sipos G."/>
            <person name="Prasanna A.N."/>
            <person name="Walter M.C."/>
            <person name="O'Connor E."/>
            <person name="Balint B."/>
            <person name="Krizsan K."/>
            <person name="Kiss B."/>
            <person name="Hess J."/>
            <person name="Varga T."/>
            <person name="Slot J."/>
            <person name="Riley R."/>
            <person name="Boka B."/>
            <person name="Rigling D."/>
            <person name="Barry K."/>
            <person name="Lee J."/>
            <person name="Mihaltcheva S."/>
            <person name="LaButti K."/>
            <person name="Lipzen A."/>
            <person name="Waldron R."/>
            <person name="Moloney N.M."/>
            <person name="Sperisen C."/>
            <person name="Kredics L."/>
            <person name="Vagvoelgyi C."/>
            <person name="Patrignani A."/>
            <person name="Fitzpatrick D."/>
            <person name="Nagy I."/>
            <person name="Doyle S."/>
            <person name="Anderson J.B."/>
            <person name="Grigoriev I.V."/>
            <person name="Gueldener U."/>
            <person name="Muensterkoetter M."/>
            <person name="Nagy L.G."/>
        </authorList>
    </citation>
    <scope>NUCLEOTIDE SEQUENCE [LARGE SCALE GENOMIC DNA]</scope>
    <source>
        <strain evidence="5">C18/9</strain>
    </source>
</reference>
<feature type="compositionally biased region" description="Polar residues" evidence="2">
    <location>
        <begin position="314"/>
        <end position="336"/>
    </location>
</feature>
<dbReference type="SUPFAM" id="SSF57850">
    <property type="entry name" value="RING/U-box"/>
    <property type="match status" value="1"/>
</dbReference>
<dbReference type="EMBL" id="FUEG01000010">
    <property type="protein sequence ID" value="SJL09108.1"/>
    <property type="molecule type" value="Genomic_DNA"/>
</dbReference>
<evidence type="ECO:0000256" key="1">
    <source>
        <dbReference type="PROSITE-ProRule" id="PRU00175"/>
    </source>
</evidence>
<feature type="compositionally biased region" description="Low complexity" evidence="2">
    <location>
        <begin position="348"/>
        <end position="360"/>
    </location>
</feature>
<feature type="compositionally biased region" description="Pro residues" evidence="2">
    <location>
        <begin position="264"/>
        <end position="274"/>
    </location>
</feature>
<dbReference type="OMA" id="LCLNCCN"/>
<proteinExistence type="predicted"/>
<dbReference type="Proteomes" id="UP000219338">
    <property type="component" value="Unassembled WGS sequence"/>
</dbReference>
<evidence type="ECO:0000313" key="5">
    <source>
        <dbReference type="Proteomes" id="UP000219338"/>
    </source>
</evidence>
<gene>
    <name evidence="4" type="ORF">ARMOST_12484</name>
</gene>
<keyword evidence="5" id="KW-1185">Reference proteome</keyword>
<feature type="compositionally biased region" description="Low complexity" evidence="2">
    <location>
        <begin position="247"/>
        <end position="263"/>
    </location>
</feature>
<dbReference type="InterPro" id="IPR001841">
    <property type="entry name" value="Znf_RING"/>
</dbReference>
<evidence type="ECO:0000256" key="2">
    <source>
        <dbReference type="SAM" id="MobiDB-lite"/>
    </source>
</evidence>
<feature type="compositionally biased region" description="Low complexity" evidence="2">
    <location>
        <begin position="295"/>
        <end position="305"/>
    </location>
</feature>
<keyword evidence="1" id="KW-0863">Zinc-finger</keyword>
<dbReference type="PROSITE" id="PS50089">
    <property type="entry name" value="ZF_RING_2"/>
    <property type="match status" value="1"/>
</dbReference>
<dbReference type="InterPro" id="IPR013083">
    <property type="entry name" value="Znf_RING/FYVE/PHD"/>
</dbReference>
<feature type="region of interest" description="Disordered" evidence="2">
    <location>
        <begin position="247"/>
        <end position="408"/>
    </location>
</feature>
<keyword evidence="1" id="KW-0479">Metal-binding</keyword>
<accession>A0A284RK18</accession>
<feature type="compositionally biased region" description="Basic and acidic residues" evidence="2">
    <location>
        <begin position="384"/>
        <end position="393"/>
    </location>
</feature>
<keyword evidence="1" id="KW-0862">Zinc</keyword>